<dbReference type="GO" id="GO:0006368">
    <property type="term" value="P:transcription elongation by RNA polymerase II"/>
    <property type="evidence" value="ECO:0007669"/>
    <property type="project" value="EnsemblFungi"/>
</dbReference>
<dbReference type="Gene3D" id="4.10.240.10">
    <property type="entry name" value="Zn(2)-C6 fungal-type DNA-binding domain"/>
    <property type="match status" value="1"/>
</dbReference>
<dbReference type="SUPFAM" id="SSF57701">
    <property type="entry name" value="Zn2/Cys6 DNA-binding domain"/>
    <property type="match status" value="1"/>
</dbReference>
<dbReference type="GO" id="GO:0000981">
    <property type="term" value="F:DNA-binding transcription factor activity, RNA polymerase II-specific"/>
    <property type="evidence" value="ECO:0007669"/>
    <property type="project" value="InterPro"/>
</dbReference>
<dbReference type="GO" id="GO:0005634">
    <property type="term" value="C:nucleus"/>
    <property type="evidence" value="ECO:0007669"/>
    <property type="project" value="UniProtKB-SubCell"/>
</dbReference>
<dbReference type="GO" id="GO:0008270">
    <property type="term" value="F:zinc ion binding"/>
    <property type="evidence" value="ECO:0007669"/>
    <property type="project" value="InterPro"/>
</dbReference>
<keyword evidence="5" id="KW-0238">DNA-binding</keyword>
<dbReference type="CDD" id="cd00067">
    <property type="entry name" value="GAL4"/>
    <property type="match status" value="1"/>
</dbReference>
<keyword evidence="2" id="KW-0479">Metal-binding</keyword>
<sequence>MSESPLPTEEQVELALLEPVPIENKYGDQTSVKKEVTAELKKNDGKRRLACSNCRKRRKKCDVEYPCGGCSRLGLECNINEEDLRKTRHSSSHVKTLEAHISNLEKDIQRMVSIFSSNASEFDHNLMPTDIIIKYFPLTKSSSTSMSNSSDVANIAKAKESISVGSSTTDITRTVKLEETDPILRSKSDTEIVEKTSLDQTYHNVRKKKALVKGSLYPEGPVSYKPKIKSTNLTISFLVSEKNSSANSPNIDIGTQEHHSNSSLFNGLSDSNSATVAMKELKKNRITDLKTMIIDRAMHQNLNLMKNDPSILKSLSNFYKWLYPGHFIFVHRESFLYGFFMEDNDDYGESYYCSKELVYAMCAIGSRLSKKLEHKSEYYYEQCKTSLLKAVFDEHSVAKITTVQALFCLAFYELGKGNNQLAWYFSGLAVRVGYDMGFQLDPEGWYSDDTSQPLTRSELEIRSRIYWGCYIADHFICLMLGRTSTLNVSNSTIPESDELPEVTGTEEFRFEGKHVLQISLPLKNLIVLSRIVEVYTSKIFIETEETDQKVQYLAIFNSQVANWRESLPSFLNWSKSSLNDIEVSTDPTLSHFWYYYYIVVLNFNKPFIEDCDAAKTVIMDIIDDLKTLFNNFYSMFHTFRKITLYQLNACLLAIKCLKKFQELAKEQVEFKTWDWDEELKFFSNIFYKEMSLAFDLPKRLEDDTNFEIEQEKLALTQVNNNSHTYDFSLSNEIDDYIKELFDVNEEFRDPNINFTVS</sequence>
<evidence type="ECO:0000256" key="6">
    <source>
        <dbReference type="ARBA" id="ARBA00023163"/>
    </source>
</evidence>
<dbReference type="InterPro" id="IPR051615">
    <property type="entry name" value="Transcr_Regulatory_Elem"/>
</dbReference>
<dbReference type="GO" id="GO:0051285">
    <property type="term" value="C:cell cortex of cell tip"/>
    <property type="evidence" value="ECO:0007669"/>
    <property type="project" value="EnsemblFungi"/>
</dbReference>
<keyword evidence="7" id="KW-0539">Nucleus</keyword>
<keyword evidence="10" id="KW-1185">Reference proteome</keyword>
<keyword evidence="3" id="KW-0862">Zinc</keyword>
<evidence type="ECO:0000256" key="7">
    <source>
        <dbReference type="ARBA" id="ARBA00023242"/>
    </source>
</evidence>
<evidence type="ECO:0000256" key="4">
    <source>
        <dbReference type="ARBA" id="ARBA00023015"/>
    </source>
</evidence>
<evidence type="ECO:0000259" key="8">
    <source>
        <dbReference type="PROSITE" id="PS50048"/>
    </source>
</evidence>
<dbReference type="eggNOG" id="ENOG502QU3W">
    <property type="taxonomic scope" value="Eukaryota"/>
</dbReference>
<dbReference type="PROSITE" id="PS50048">
    <property type="entry name" value="ZN2_CY6_FUNGAL_2"/>
    <property type="match status" value="1"/>
</dbReference>
<organism evidence="9 10">
    <name type="scientific">Tetrapisispora phaffii (strain ATCC 24235 / CBS 4417 / NBRC 1672 / NRRL Y-8282 / UCD 70-5)</name>
    <name type="common">Yeast</name>
    <name type="synonym">Fabospora phaffii</name>
    <dbReference type="NCBI Taxonomy" id="1071381"/>
    <lineage>
        <taxon>Eukaryota</taxon>
        <taxon>Fungi</taxon>
        <taxon>Dikarya</taxon>
        <taxon>Ascomycota</taxon>
        <taxon>Saccharomycotina</taxon>
        <taxon>Saccharomycetes</taxon>
        <taxon>Saccharomycetales</taxon>
        <taxon>Saccharomycetaceae</taxon>
        <taxon>Tetrapisispora</taxon>
    </lineage>
</organism>
<dbReference type="Proteomes" id="UP000005666">
    <property type="component" value="Chromosome 14"/>
</dbReference>
<keyword evidence="6" id="KW-0804">Transcription</keyword>
<keyword evidence="4" id="KW-0805">Transcription regulation</keyword>
<dbReference type="STRING" id="1071381.G8C0Z6"/>
<dbReference type="SMART" id="SM00906">
    <property type="entry name" value="Fungal_trans"/>
    <property type="match status" value="1"/>
</dbReference>
<dbReference type="InterPro" id="IPR001138">
    <property type="entry name" value="Zn2Cys6_DnaBD"/>
</dbReference>
<gene>
    <name evidence="9" type="primary">TPHA0N00440</name>
    <name evidence="9" type="ordered locus">TPHA_0N00440</name>
</gene>
<dbReference type="InterPro" id="IPR007219">
    <property type="entry name" value="XnlR_reg_dom"/>
</dbReference>
<dbReference type="OrthoDB" id="2428527at2759"/>
<dbReference type="RefSeq" id="XP_003688258.1">
    <property type="nucleotide sequence ID" value="XM_003688210.1"/>
</dbReference>
<dbReference type="OMA" id="YMADHFI"/>
<evidence type="ECO:0000313" key="9">
    <source>
        <dbReference type="EMBL" id="CCE65824.1"/>
    </source>
</evidence>
<dbReference type="Pfam" id="PF00172">
    <property type="entry name" value="Zn_clus"/>
    <property type="match status" value="1"/>
</dbReference>
<accession>G8C0Z6</accession>
<evidence type="ECO:0000256" key="3">
    <source>
        <dbReference type="ARBA" id="ARBA00022833"/>
    </source>
</evidence>
<dbReference type="SMART" id="SM00066">
    <property type="entry name" value="GAL4"/>
    <property type="match status" value="1"/>
</dbReference>
<dbReference type="InterPro" id="IPR036864">
    <property type="entry name" value="Zn2-C6_fun-type_DNA-bd_sf"/>
</dbReference>
<dbReference type="PANTHER" id="PTHR31313">
    <property type="entry name" value="TY1 ENHANCER ACTIVATOR"/>
    <property type="match status" value="1"/>
</dbReference>
<dbReference type="PROSITE" id="PS00463">
    <property type="entry name" value="ZN2_CY6_FUNGAL_1"/>
    <property type="match status" value="1"/>
</dbReference>
<dbReference type="GeneID" id="11532170"/>
<dbReference type="HOGENOM" id="CLU_015811_0_0_1"/>
<dbReference type="KEGG" id="tpf:TPHA_0N00440"/>
<dbReference type="CDD" id="cd12148">
    <property type="entry name" value="fungal_TF_MHR"/>
    <property type="match status" value="1"/>
</dbReference>
<evidence type="ECO:0000256" key="1">
    <source>
        <dbReference type="ARBA" id="ARBA00004123"/>
    </source>
</evidence>
<reference evidence="9 10" key="1">
    <citation type="journal article" date="2011" name="Proc. Natl. Acad. Sci. U.S.A.">
        <title>Evolutionary erosion of yeast sex chromosomes by mating-type switching accidents.</title>
        <authorList>
            <person name="Gordon J.L."/>
            <person name="Armisen D."/>
            <person name="Proux-Wera E."/>
            <person name="Oheigeartaigh S.S."/>
            <person name="Byrne K.P."/>
            <person name="Wolfe K.H."/>
        </authorList>
    </citation>
    <scope>NUCLEOTIDE SEQUENCE [LARGE SCALE GENOMIC DNA]</scope>
    <source>
        <strain evidence="10">ATCC 24235 / CBS 4417 / NBRC 1672 / NRRL Y-8282 / UCD 70-5</strain>
    </source>
</reference>
<dbReference type="Pfam" id="PF04082">
    <property type="entry name" value="Fungal_trans"/>
    <property type="match status" value="1"/>
</dbReference>
<dbReference type="PANTHER" id="PTHR31313:SF81">
    <property type="entry name" value="TY1 ENHANCER ACTIVATOR"/>
    <property type="match status" value="1"/>
</dbReference>
<dbReference type="GO" id="GO:0003677">
    <property type="term" value="F:DNA binding"/>
    <property type="evidence" value="ECO:0007669"/>
    <property type="project" value="UniProtKB-KW"/>
</dbReference>
<comment type="subcellular location">
    <subcellularLocation>
        <location evidence="1">Nucleus</location>
    </subcellularLocation>
</comment>
<protein>
    <recommendedName>
        <fullName evidence="8">Zn(2)-C6 fungal-type domain-containing protein</fullName>
    </recommendedName>
</protein>
<dbReference type="EMBL" id="HE612869">
    <property type="protein sequence ID" value="CCE65824.1"/>
    <property type="molecule type" value="Genomic_DNA"/>
</dbReference>
<evidence type="ECO:0000256" key="2">
    <source>
        <dbReference type="ARBA" id="ARBA00022723"/>
    </source>
</evidence>
<dbReference type="AlphaFoldDB" id="G8C0Z6"/>
<name>G8C0Z6_TETPH</name>
<evidence type="ECO:0000313" key="10">
    <source>
        <dbReference type="Proteomes" id="UP000005666"/>
    </source>
</evidence>
<proteinExistence type="predicted"/>
<evidence type="ECO:0000256" key="5">
    <source>
        <dbReference type="ARBA" id="ARBA00023125"/>
    </source>
</evidence>
<feature type="domain" description="Zn(2)-C6 fungal-type" evidence="8">
    <location>
        <begin position="50"/>
        <end position="79"/>
    </location>
</feature>